<feature type="transmembrane region" description="Helical" evidence="16">
    <location>
        <begin position="544"/>
        <end position="567"/>
    </location>
</feature>
<proteinExistence type="predicted"/>
<dbReference type="InterPro" id="IPR000832">
    <property type="entry name" value="GPCR_2_secretin-like"/>
</dbReference>
<dbReference type="GO" id="GO:0005886">
    <property type="term" value="C:plasma membrane"/>
    <property type="evidence" value="ECO:0007669"/>
    <property type="project" value="UniProtKB-SubCell"/>
</dbReference>
<dbReference type="PANTHER" id="PTHR12011:SF433">
    <property type="entry name" value="ADHESION G PROTEIN-COUPLED RECEPTOR E1-LIKE-RELATED"/>
    <property type="match status" value="1"/>
</dbReference>
<dbReference type="Gene3D" id="2.60.220.50">
    <property type="match status" value="1"/>
</dbReference>
<evidence type="ECO:0000256" key="2">
    <source>
        <dbReference type="ARBA" id="ARBA00022475"/>
    </source>
</evidence>
<dbReference type="PRINTS" id="PR01128">
    <property type="entry name" value="EMR1HORMONER"/>
</dbReference>
<protein>
    <recommendedName>
        <fullName evidence="23">CD97 antigen-like</fullName>
    </recommendedName>
</protein>
<evidence type="ECO:0000256" key="8">
    <source>
        <dbReference type="ARBA" id="ARBA00023040"/>
    </source>
</evidence>
<dbReference type="InterPro" id="IPR000742">
    <property type="entry name" value="EGF"/>
</dbReference>
<dbReference type="GO" id="GO:0030855">
    <property type="term" value="P:epithelial cell differentiation"/>
    <property type="evidence" value="ECO:0007669"/>
    <property type="project" value="UniProtKB-ARBA"/>
</dbReference>
<keyword evidence="6" id="KW-0677">Repeat</keyword>
<dbReference type="InterPro" id="IPR057244">
    <property type="entry name" value="GAIN_B"/>
</dbReference>
<gene>
    <name evidence="21" type="ORF">AGOR_G00225130</name>
</gene>
<comment type="caution">
    <text evidence="21">The sequence shown here is derived from an EMBL/GenBank/DDBJ whole genome shotgun (WGS) entry which is preliminary data.</text>
</comment>
<organism evidence="21 22">
    <name type="scientific">Albula goreensis</name>
    <dbReference type="NCBI Taxonomy" id="1534307"/>
    <lineage>
        <taxon>Eukaryota</taxon>
        <taxon>Metazoa</taxon>
        <taxon>Chordata</taxon>
        <taxon>Craniata</taxon>
        <taxon>Vertebrata</taxon>
        <taxon>Euteleostomi</taxon>
        <taxon>Actinopterygii</taxon>
        <taxon>Neopterygii</taxon>
        <taxon>Teleostei</taxon>
        <taxon>Albuliformes</taxon>
        <taxon>Albulidae</taxon>
        <taxon>Albula</taxon>
    </lineage>
</organism>
<keyword evidence="10" id="KW-1015">Disulfide bond</keyword>
<evidence type="ECO:0000256" key="15">
    <source>
        <dbReference type="SAM" id="MobiDB-lite"/>
    </source>
</evidence>
<evidence type="ECO:0000259" key="20">
    <source>
        <dbReference type="PROSITE" id="PS50261"/>
    </source>
</evidence>
<evidence type="ECO:0000256" key="17">
    <source>
        <dbReference type="SAM" id="SignalP"/>
    </source>
</evidence>
<feature type="signal peptide" evidence="17">
    <location>
        <begin position="1"/>
        <end position="25"/>
    </location>
</feature>
<dbReference type="InterPro" id="IPR049883">
    <property type="entry name" value="NOTCH1_EGF-like"/>
</dbReference>
<dbReference type="GO" id="GO:0007166">
    <property type="term" value="P:cell surface receptor signaling pathway"/>
    <property type="evidence" value="ECO:0007669"/>
    <property type="project" value="InterPro"/>
</dbReference>
<feature type="domain" description="EGF-like" evidence="18">
    <location>
        <begin position="41"/>
        <end position="79"/>
    </location>
</feature>
<dbReference type="EMBL" id="JAERUA010000022">
    <property type="protein sequence ID" value="KAI1884312.1"/>
    <property type="molecule type" value="Genomic_DNA"/>
</dbReference>
<evidence type="ECO:0000256" key="6">
    <source>
        <dbReference type="ARBA" id="ARBA00022737"/>
    </source>
</evidence>
<feature type="region of interest" description="Disordered" evidence="15">
    <location>
        <begin position="805"/>
        <end position="828"/>
    </location>
</feature>
<evidence type="ECO:0000256" key="12">
    <source>
        <dbReference type="ARBA" id="ARBA00023180"/>
    </source>
</evidence>
<keyword evidence="3 14" id="KW-0245">EGF-like domain</keyword>
<keyword evidence="5 17" id="KW-0732">Signal</keyword>
<feature type="chain" id="PRO_5035762108" description="CD97 antigen-like" evidence="17">
    <location>
        <begin position="26"/>
        <end position="828"/>
    </location>
</feature>
<keyword evidence="13" id="KW-0807">Transducer</keyword>
<evidence type="ECO:0000313" key="21">
    <source>
        <dbReference type="EMBL" id="KAI1884312.1"/>
    </source>
</evidence>
<dbReference type="InterPro" id="IPR001740">
    <property type="entry name" value="GPCR_2_EMR1-like_rcpt"/>
</dbReference>
<evidence type="ECO:0000256" key="5">
    <source>
        <dbReference type="ARBA" id="ARBA00022729"/>
    </source>
</evidence>
<evidence type="ECO:0000256" key="11">
    <source>
        <dbReference type="ARBA" id="ARBA00023170"/>
    </source>
</evidence>
<keyword evidence="9 16" id="KW-0472">Membrane</keyword>
<evidence type="ECO:0000256" key="7">
    <source>
        <dbReference type="ARBA" id="ARBA00022989"/>
    </source>
</evidence>
<feature type="transmembrane region" description="Helical" evidence="16">
    <location>
        <begin position="685"/>
        <end position="708"/>
    </location>
</feature>
<evidence type="ECO:0000256" key="4">
    <source>
        <dbReference type="ARBA" id="ARBA00022692"/>
    </source>
</evidence>
<feature type="transmembrane region" description="Helical" evidence="16">
    <location>
        <begin position="645"/>
        <end position="665"/>
    </location>
</feature>
<evidence type="ECO:0000259" key="19">
    <source>
        <dbReference type="PROSITE" id="PS50221"/>
    </source>
</evidence>
<feature type="domain" description="EGF-like" evidence="18">
    <location>
        <begin position="190"/>
        <end position="228"/>
    </location>
</feature>
<dbReference type="GO" id="GO:0007189">
    <property type="term" value="P:adenylate cyclase-activating G protein-coupled receptor signaling pathway"/>
    <property type="evidence" value="ECO:0007669"/>
    <property type="project" value="TreeGrafter"/>
</dbReference>
<dbReference type="Pfam" id="PF01825">
    <property type="entry name" value="GPS"/>
    <property type="match status" value="1"/>
</dbReference>
<dbReference type="PROSITE" id="PS50261">
    <property type="entry name" value="G_PROTEIN_RECEP_F2_4"/>
    <property type="match status" value="1"/>
</dbReference>
<dbReference type="SUPFAM" id="SSF57184">
    <property type="entry name" value="Growth factor receptor domain"/>
    <property type="match status" value="2"/>
</dbReference>
<dbReference type="InterPro" id="IPR001881">
    <property type="entry name" value="EGF-like_Ca-bd_dom"/>
</dbReference>
<keyword evidence="2" id="KW-1003">Cell membrane</keyword>
<feature type="domain" description="EGF-like" evidence="18">
    <location>
        <begin position="91"/>
        <end position="129"/>
    </location>
</feature>
<dbReference type="PRINTS" id="PR00249">
    <property type="entry name" value="GPCRSECRETIN"/>
</dbReference>
<dbReference type="PANTHER" id="PTHR12011">
    <property type="entry name" value="ADHESION G-PROTEIN COUPLED RECEPTOR"/>
    <property type="match status" value="1"/>
</dbReference>
<dbReference type="SMART" id="SM00303">
    <property type="entry name" value="GPS"/>
    <property type="match status" value="1"/>
</dbReference>
<dbReference type="SMART" id="SM00179">
    <property type="entry name" value="EGF_CA"/>
    <property type="match status" value="5"/>
</dbReference>
<feature type="transmembrane region" description="Helical" evidence="16">
    <location>
        <begin position="759"/>
        <end position="781"/>
    </location>
</feature>
<feature type="transmembrane region" description="Helical" evidence="16">
    <location>
        <begin position="729"/>
        <end position="747"/>
    </location>
</feature>
<reference evidence="21" key="1">
    <citation type="submission" date="2021-01" db="EMBL/GenBank/DDBJ databases">
        <authorList>
            <person name="Zahm M."/>
            <person name="Roques C."/>
            <person name="Cabau C."/>
            <person name="Klopp C."/>
            <person name="Donnadieu C."/>
            <person name="Jouanno E."/>
            <person name="Lampietro C."/>
            <person name="Louis A."/>
            <person name="Herpin A."/>
            <person name="Echchiki A."/>
            <person name="Berthelot C."/>
            <person name="Parey E."/>
            <person name="Roest-Crollius H."/>
            <person name="Braasch I."/>
            <person name="Postlethwait J."/>
            <person name="Bobe J."/>
            <person name="Montfort J."/>
            <person name="Bouchez O."/>
            <person name="Begum T."/>
            <person name="Mejri S."/>
            <person name="Adams A."/>
            <person name="Chen W.-J."/>
            <person name="Guiguen Y."/>
        </authorList>
    </citation>
    <scope>NUCLEOTIDE SEQUENCE</scope>
    <source>
        <tissue evidence="21">Blood</tissue>
    </source>
</reference>
<keyword evidence="4 16" id="KW-0812">Transmembrane</keyword>
<keyword evidence="8" id="KW-0297">G-protein coupled receptor</keyword>
<feature type="domain" description="EGF-like" evidence="18">
    <location>
        <begin position="236"/>
        <end position="274"/>
    </location>
</feature>
<dbReference type="PROSITE" id="PS50221">
    <property type="entry name" value="GAIN_B"/>
    <property type="match status" value="1"/>
</dbReference>
<feature type="domain" description="EGF-like" evidence="18">
    <location>
        <begin position="142"/>
        <end position="180"/>
    </location>
</feature>
<dbReference type="PROSITE" id="PS00010">
    <property type="entry name" value="ASX_HYDROXYL"/>
    <property type="match status" value="4"/>
</dbReference>
<dbReference type="Pfam" id="PF00002">
    <property type="entry name" value="7tm_2"/>
    <property type="match status" value="1"/>
</dbReference>
<evidence type="ECO:0000256" key="14">
    <source>
        <dbReference type="PROSITE-ProRule" id="PRU00076"/>
    </source>
</evidence>
<dbReference type="CDD" id="cd00054">
    <property type="entry name" value="EGF_CA"/>
    <property type="match status" value="5"/>
</dbReference>
<comment type="caution">
    <text evidence="14">Lacks conserved residue(s) required for the propagation of feature annotation.</text>
</comment>
<feature type="domain" description="G-protein coupled receptors family 2 profile 2" evidence="20">
    <location>
        <begin position="542"/>
        <end position="782"/>
    </location>
</feature>
<evidence type="ECO:0000256" key="16">
    <source>
        <dbReference type="SAM" id="Phobius"/>
    </source>
</evidence>
<dbReference type="InterPro" id="IPR000152">
    <property type="entry name" value="EGF-type_Asp/Asn_hydroxyl_site"/>
</dbReference>
<dbReference type="GO" id="GO:0005509">
    <property type="term" value="F:calcium ion binding"/>
    <property type="evidence" value="ECO:0007669"/>
    <property type="project" value="InterPro"/>
</dbReference>
<evidence type="ECO:0000256" key="3">
    <source>
        <dbReference type="ARBA" id="ARBA00022536"/>
    </source>
</evidence>
<accession>A0A8T3CLB8</accession>
<dbReference type="InterPro" id="IPR017981">
    <property type="entry name" value="GPCR_2-like_7TM"/>
</dbReference>
<feature type="domain" description="GAIN-B" evidence="19">
    <location>
        <begin position="386"/>
        <end position="537"/>
    </location>
</feature>
<keyword evidence="12" id="KW-0325">Glycoprotein</keyword>
<dbReference type="SMART" id="SM00181">
    <property type="entry name" value="EGF"/>
    <property type="match status" value="5"/>
</dbReference>
<keyword evidence="11" id="KW-0675">Receptor</keyword>
<feature type="transmembrane region" description="Helical" evidence="16">
    <location>
        <begin position="579"/>
        <end position="600"/>
    </location>
</feature>
<feature type="transmembrane region" description="Helical" evidence="16">
    <location>
        <begin position="606"/>
        <end position="625"/>
    </location>
</feature>
<evidence type="ECO:0000313" key="22">
    <source>
        <dbReference type="Proteomes" id="UP000829720"/>
    </source>
</evidence>
<evidence type="ECO:0000256" key="1">
    <source>
        <dbReference type="ARBA" id="ARBA00004651"/>
    </source>
</evidence>
<keyword evidence="7 16" id="KW-1133">Transmembrane helix</keyword>
<evidence type="ECO:0000256" key="13">
    <source>
        <dbReference type="ARBA" id="ARBA00023224"/>
    </source>
</evidence>
<dbReference type="InterPro" id="IPR000203">
    <property type="entry name" value="GPS"/>
</dbReference>
<evidence type="ECO:0000256" key="9">
    <source>
        <dbReference type="ARBA" id="ARBA00023136"/>
    </source>
</evidence>
<name>A0A8T3CLB8_9TELE</name>
<dbReference type="InterPro" id="IPR018097">
    <property type="entry name" value="EGF_Ca-bd_CS"/>
</dbReference>
<dbReference type="Gene3D" id="1.20.1070.10">
    <property type="entry name" value="Rhodopsin 7-helix transmembrane proteins"/>
    <property type="match status" value="1"/>
</dbReference>
<dbReference type="SUPFAM" id="SSF81321">
    <property type="entry name" value="Family A G protein-coupled receptor-like"/>
    <property type="match status" value="1"/>
</dbReference>
<dbReference type="PROSITE" id="PS01187">
    <property type="entry name" value="EGF_CA"/>
    <property type="match status" value="2"/>
</dbReference>
<dbReference type="Pfam" id="PF07645">
    <property type="entry name" value="EGF_CA"/>
    <property type="match status" value="5"/>
</dbReference>
<dbReference type="OrthoDB" id="1100386at2759"/>
<dbReference type="AlphaFoldDB" id="A0A8T3CLB8"/>
<comment type="subcellular location">
    <subcellularLocation>
        <location evidence="1">Cell membrane</location>
        <topology evidence="1">Multi-pass membrane protein</topology>
    </subcellularLocation>
</comment>
<evidence type="ECO:0008006" key="23">
    <source>
        <dbReference type="Google" id="ProtNLM"/>
    </source>
</evidence>
<sequence length="828" mass="90639">MRRGVLLLILGLSLLLFTDLVPVQAQCPIGYSGRRGKACRDVNECENPVAVCGPNASCTNTNGSFYCQCNSGFRATSGTVNFTMLTGSCEDINECVEDKEFCGHNAVCQNTIGAHFCTCRTGFISSSGNEIFLAPDGVTCNDRNECEAEPSICGSRAACFNTLGSYHCECDAGFSVESGERKFTEGSCKDEDECERDSPVCGRNGTCSNTLGAYTCTCPPGFSGPGNGHSPATCSDIDECLAHSSVCGEGGVCNNTEGSFMCSCKPGFSNYGNSLGKCIELNCDHFSVMGSPDQMPAHLKEVLSLMKSSCSALSRQKGEHTHGEQLLKMLLSIMDQMLSGKPLKDNKQVSAMLNLVENALRLIGPLLRSPQTTTSSKYTEVAFLVERGQQPPQGQISLSSNHSHLDTHWETAAGNDTYPGFAAASLLTYKNLESSTNDFFPELRKDNKSIKFTMNSKVVTASVSNLDTGHLQKPVQFTFKHLQPTNKTHCVYWDALNGDGAWSMKGCTVDQSNGTHTVCSCTHLSSFAVLMALYEFQDPFELQVITYVGLAVSQVCLLICIITFYCCRSIQGTRNTIHLHLCICLFIANLVFLAGISSTQNKGGCAFVAGVLHFCFLAAFCWMCLEGVQLYRMVVLVFNTTLRPLYMMAAGYGVPTVIVTISALIYAKGYGTDRHCWLTLERGFIWSFFGPVCIIIMVNAFFFMITVWKLAEKFASLNPDLTSLRKIKAFTVTAVAQLCVLGTMWIFGCFLFEESTLPLAYIFTFLNSLQGALLFIMHCLMSKPVREEYSRLWSRLHTPQKKYSEFSTNQSSNSQASKSVQNTGESRI</sequence>
<dbReference type="InterPro" id="IPR046338">
    <property type="entry name" value="GAIN_dom_sf"/>
</dbReference>
<dbReference type="InterPro" id="IPR009030">
    <property type="entry name" value="Growth_fac_rcpt_cys_sf"/>
</dbReference>
<dbReference type="FunFam" id="2.10.25.10:FF:000038">
    <property type="entry name" value="Fibrillin 2"/>
    <property type="match status" value="4"/>
</dbReference>
<keyword evidence="22" id="KW-1185">Reference proteome</keyword>
<dbReference type="Gene3D" id="2.10.25.10">
    <property type="entry name" value="Laminin"/>
    <property type="match status" value="5"/>
</dbReference>
<dbReference type="Proteomes" id="UP000829720">
    <property type="component" value="Unassembled WGS sequence"/>
</dbReference>
<evidence type="ECO:0000256" key="10">
    <source>
        <dbReference type="ARBA" id="ARBA00023157"/>
    </source>
</evidence>
<evidence type="ECO:0000259" key="18">
    <source>
        <dbReference type="PROSITE" id="PS50026"/>
    </source>
</evidence>
<dbReference type="GO" id="GO:0004930">
    <property type="term" value="F:G protein-coupled receptor activity"/>
    <property type="evidence" value="ECO:0007669"/>
    <property type="project" value="UniProtKB-KW"/>
</dbReference>
<dbReference type="FunFam" id="1.20.1070.10:FF:000136">
    <property type="entry name" value="Adhesion G protein-coupled receptor E5"/>
    <property type="match status" value="1"/>
</dbReference>
<dbReference type="PROSITE" id="PS50026">
    <property type="entry name" value="EGF_3"/>
    <property type="match status" value="5"/>
</dbReference>